<protein>
    <submittedName>
        <fullName evidence="1">Uncharacterized protein</fullName>
    </submittedName>
</protein>
<dbReference type="EMBL" id="JACGXN010000017">
    <property type="protein sequence ID" value="MBA8881875.1"/>
    <property type="molecule type" value="Genomic_DNA"/>
</dbReference>
<name>A0A839EUU2_9HYPH</name>
<comment type="caution">
    <text evidence="1">The sequence shown here is derived from an EMBL/GenBank/DDBJ whole genome shotgun (WGS) entry which is preliminary data.</text>
</comment>
<dbReference type="Proteomes" id="UP000549052">
    <property type="component" value="Unassembled WGS sequence"/>
</dbReference>
<organism evidence="1 2">
    <name type="scientific">Phyllobacterium myrsinacearum</name>
    <dbReference type="NCBI Taxonomy" id="28101"/>
    <lineage>
        <taxon>Bacteria</taxon>
        <taxon>Pseudomonadati</taxon>
        <taxon>Pseudomonadota</taxon>
        <taxon>Alphaproteobacteria</taxon>
        <taxon>Hyphomicrobiales</taxon>
        <taxon>Phyllobacteriaceae</taxon>
        <taxon>Phyllobacterium</taxon>
    </lineage>
</organism>
<evidence type="ECO:0000313" key="2">
    <source>
        <dbReference type="Proteomes" id="UP000549052"/>
    </source>
</evidence>
<evidence type="ECO:0000313" key="1">
    <source>
        <dbReference type="EMBL" id="MBA8881875.1"/>
    </source>
</evidence>
<keyword evidence="2" id="KW-1185">Reference proteome</keyword>
<proteinExistence type="predicted"/>
<dbReference type="AlphaFoldDB" id="A0A839EUU2"/>
<gene>
    <name evidence="1" type="ORF">FHW16_005622</name>
</gene>
<sequence length="88" mass="10187">MNKESRFSSGAIVRYPYLWRWQSDKGREHGEKDRLVCLAMALPDPRQKLTHLSSLLYQVRHSSMNNQLSRFRHWKSGGQGCVNINGLG</sequence>
<reference evidence="1 2" key="1">
    <citation type="submission" date="2020-07" db="EMBL/GenBank/DDBJ databases">
        <title>Genomic Encyclopedia of Type Strains, Phase IV (KMG-V): Genome sequencing to study the core and pangenomes of soil and plant-associated prokaryotes.</title>
        <authorList>
            <person name="Whitman W."/>
        </authorList>
    </citation>
    <scope>NUCLEOTIDE SEQUENCE [LARGE SCALE GENOMIC DNA]</scope>
    <source>
        <strain evidence="1 2">AN3</strain>
    </source>
</reference>
<accession>A0A839EUU2</accession>